<dbReference type="InterPro" id="IPR029064">
    <property type="entry name" value="Ribosomal_eL30-like_sf"/>
</dbReference>
<dbReference type="InterPro" id="IPR013123">
    <property type="entry name" value="SpoU_subst-bd"/>
</dbReference>
<dbReference type="SUPFAM" id="SSF55315">
    <property type="entry name" value="L30e-like"/>
    <property type="match status" value="1"/>
</dbReference>
<dbReference type="EMBL" id="CAFAAY010000052">
    <property type="protein sequence ID" value="CAB4816328.1"/>
    <property type="molecule type" value="Genomic_DNA"/>
</dbReference>
<accession>A0A6J6TYV3</accession>
<dbReference type="Gene3D" id="3.30.1330.30">
    <property type="match status" value="1"/>
</dbReference>
<dbReference type="GO" id="GO:0005737">
    <property type="term" value="C:cytoplasm"/>
    <property type="evidence" value="ECO:0007669"/>
    <property type="project" value="UniProtKB-ARBA"/>
</dbReference>
<dbReference type="GO" id="GO:0008173">
    <property type="term" value="F:RNA methyltransferase activity"/>
    <property type="evidence" value="ECO:0007669"/>
    <property type="project" value="InterPro"/>
</dbReference>
<evidence type="ECO:0000256" key="1">
    <source>
        <dbReference type="ARBA" id="ARBA00007228"/>
    </source>
</evidence>
<gene>
    <name evidence="5" type="ORF">UFOPK2842_00440</name>
    <name evidence="6" type="ORF">UFOPK3124_00768</name>
</gene>
<dbReference type="InterPro" id="IPR029028">
    <property type="entry name" value="Alpha/beta_knot_MTases"/>
</dbReference>
<dbReference type="GO" id="GO:0003723">
    <property type="term" value="F:RNA binding"/>
    <property type="evidence" value="ECO:0007669"/>
    <property type="project" value="InterPro"/>
</dbReference>
<dbReference type="GO" id="GO:0006396">
    <property type="term" value="P:RNA processing"/>
    <property type="evidence" value="ECO:0007669"/>
    <property type="project" value="InterPro"/>
</dbReference>
<evidence type="ECO:0000256" key="3">
    <source>
        <dbReference type="ARBA" id="ARBA00022679"/>
    </source>
</evidence>
<dbReference type="PANTHER" id="PTHR43191:SF2">
    <property type="entry name" value="RRNA METHYLTRANSFERASE 3, MITOCHONDRIAL"/>
    <property type="match status" value="1"/>
</dbReference>
<name>A0A6J6TYV3_9ZZZZ</name>
<dbReference type="CDD" id="cd18095">
    <property type="entry name" value="SpoU-like_rRNA-MTase"/>
    <property type="match status" value="1"/>
</dbReference>
<evidence type="ECO:0000313" key="6">
    <source>
        <dbReference type="EMBL" id="CAB4816328.1"/>
    </source>
</evidence>
<protein>
    <submittedName>
        <fullName evidence="5">Unannotated protein</fullName>
    </submittedName>
</protein>
<evidence type="ECO:0000313" key="5">
    <source>
        <dbReference type="EMBL" id="CAB4752248.1"/>
    </source>
</evidence>
<evidence type="ECO:0000256" key="2">
    <source>
        <dbReference type="ARBA" id="ARBA00022603"/>
    </source>
</evidence>
<dbReference type="InterPro" id="IPR051259">
    <property type="entry name" value="rRNA_Methyltransferase"/>
</dbReference>
<dbReference type="EMBL" id="CAEZZI010000029">
    <property type="protein sequence ID" value="CAB4752248.1"/>
    <property type="molecule type" value="Genomic_DNA"/>
</dbReference>
<dbReference type="Pfam" id="PF00588">
    <property type="entry name" value="SpoU_methylase"/>
    <property type="match status" value="1"/>
</dbReference>
<feature type="domain" description="RNA 2-O ribose methyltransferase substrate binding" evidence="4">
    <location>
        <begin position="32"/>
        <end position="105"/>
    </location>
</feature>
<organism evidence="5">
    <name type="scientific">freshwater metagenome</name>
    <dbReference type="NCBI Taxonomy" id="449393"/>
    <lineage>
        <taxon>unclassified sequences</taxon>
        <taxon>metagenomes</taxon>
        <taxon>ecological metagenomes</taxon>
    </lineage>
</organism>
<proteinExistence type="inferred from homology"/>
<keyword evidence="2" id="KW-0489">Methyltransferase</keyword>
<reference evidence="5" key="1">
    <citation type="submission" date="2020-05" db="EMBL/GenBank/DDBJ databases">
        <authorList>
            <person name="Chiriac C."/>
            <person name="Salcher M."/>
            <person name="Ghai R."/>
            <person name="Kavagutti S V."/>
        </authorList>
    </citation>
    <scope>NUCLEOTIDE SEQUENCE</scope>
</reference>
<dbReference type="InterPro" id="IPR029026">
    <property type="entry name" value="tRNA_m1G_MTases_N"/>
</dbReference>
<dbReference type="PANTHER" id="PTHR43191">
    <property type="entry name" value="RRNA METHYLTRANSFERASE 3"/>
    <property type="match status" value="1"/>
</dbReference>
<comment type="similarity">
    <text evidence="1">Belongs to the class IV-like SAM-binding methyltransferase superfamily. RNA methyltransferase TrmH family.</text>
</comment>
<dbReference type="Pfam" id="PF22435">
    <property type="entry name" value="MRM3-like_sub_bind"/>
    <property type="match status" value="1"/>
</dbReference>
<dbReference type="GO" id="GO:0032259">
    <property type="term" value="P:methylation"/>
    <property type="evidence" value="ECO:0007669"/>
    <property type="project" value="UniProtKB-KW"/>
</dbReference>
<keyword evidence="3" id="KW-0808">Transferase</keyword>
<dbReference type="Gene3D" id="3.40.1280.10">
    <property type="match status" value="1"/>
</dbReference>
<dbReference type="SMART" id="SM00967">
    <property type="entry name" value="SpoU_sub_bind"/>
    <property type="match status" value="1"/>
</dbReference>
<dbReference type="InterPro" id="IPR053888">
    <property type="entry name" value="MRM3-like_sub_bind"/>
</dbReference>
<dbReference type="InterPro" id="IPR001537">
    <property type="entry name" value="SpoU_MeTrfase"/>
</dbReference>
<dbReference type="AlphaFoldDB" id="A0A6J6TYV3"/>
<dbReference type="SUPFAM" id="SSF75217">
    <property type="entry name" value="alpha/beta knot"/>
    <property type="match status" value="1"/>
</dbReference>
<evidence type="ECO:0000259" key="4">
    <source>
        <dbReference type="SMART" id="SM00967"/>
    </source>
</evidence>
<sequence>MIESLNSPHVGRVKALISSRGSKERGDSGLFIAEGIQCIKEAMQSEYGPELQTIFCTNSALEKYADVINQATCEVLSISDDVSRAMSDTVTPQGLVAICKIPKSEFPVISNSSSKFVYLSEIQDPGNAGTIIRSADAFGFDAVLISPNSVDIYSPKVVRSTAGSLWHIPVFQGVTLNEIIDWDCQFIALDANAEMPISEVRADRSVVAIFGNEARGLNTSQGIFGSKDSIVPVKIPMQGNAESLNLSAAASIVMYQLANIPTS</sequence>